<organism evidence="1 2">
    <name type="scientific">Sorghum bicolor</name>
    <name type="common">Sorghum</name>
    <name type="synonym">Sorghum vulgare</name>
    <dbReference type="NCBI Taxonomy" id="4558"/>
    <lineage>
        <taxon>Eukaryota</taxon>
        <taxon>Viridiplantae</taxon>
        <taxon>Streptophyta</taxon>
        <taxon>Embryophyta</taxon>
        <taxon>Tracheophyta</taxon>
        <taxon>Spermatophyta</taxon>
        <taxon>Magnoliopsida</taxon>
        <taxon>Liliopsida</taxon>
        <taxon>Poales</taxon>
        <taxon>Poaceae</taxon>
        <taxon>PACMAD clade</taxon>
        <taxon>Panicoideae</taxon>
        <taxon>Andropogonodae</taxon>
        <taxon>Andropogoneae</taxon>
        <taxon>Sorghinae</taxon>
        <taxon>Sorghum</taxon>
    </lineage>
</organism>
<protein>
    <submittedName>
        <fullName evidence="1">Uncharacterized protein</fullName>
    </submittedName>
</protein>
<dbReference type="Proteomes" id="UP000000768">
    <property type="component" value="Chromosome 2"/>
</dbReference>
<gene>
    <name evidence="1" type="ORF">SORBI_3002G216300</name>
</gene>
<name>A0A1B6QCR7_SORBI</name>
<reference evidence="1 2" key="1">
    <citation type="journal article" date="2009" name="Nature">
        <title>The Sorghum bicolor genome and the diversification of grasses.</title>
        <authorList>
            <person name="Paterson A.H."/>
            <person name="Bowers J.E."/>
            <person name="Bruggmann R."/>
            <person name="Dubchak I."/>
            <person name="Grimwood J."/>
            <person name="Gundlach H."/>
            <person name="Haberer G."/>
            <person name="Hellsten U."/>
            <person name="Mitros T."/>
            <person name="Poliakov A."/>
            <person name="Schmutz J."/>
            <person name="Spannagl M."/>
            <person name="Tang H."/>
            <person name="Wang X."/>
            <person name="Wicker T."/>
            <person name="Bharti A.K."/>
            <person name="Chapman J."/>
            <person name="Feltus F.A."/>
            <person name="Gowik U."/>
            <person name="Grigoriev I.V."/>
            <person name="Lyons E."/>
            <person name="Maher C.A."/>
            <person name="Martis M."/>
            <person name="Narechania A."/>
            <person name="Otillar R.P."/>
            <person name="Penning B.W."/>
            <person name="Salamov A.A."/>
            <person name="Wang Y."/>
            <person name="Zhang L."/>
            <person name="Carpita N.C."/>
            <person name="Freeling M."/>
            <person name="Gingle A.R."/>
            <person name="Hash C.T."/>
            <person name="Keller B."/>
            <person name="Klein P."/>
            <person name="Kresovich S."/>
            <person name="McCann M.C."/>
            <person name="Ming R."/>
            <person name="Peterson D.G."/>
            <person name="Mehboob-ur-Rahman"/>
            <person name="Ware D."/>
            <person name="Westhoff P."/>
            <person name="Mayer K.F."/>
            <person name="Messing J."/>
            <person name="Rokhsar D.S."/>
        </authorList>
    </citation>
    <scope>NUCLEOTIDE SEQUENCE [LARGE SCALE GENOMIC DNA]</scope>
    <source>
        <strain evidence="2">cv. BTx623</strain>
    </source>
</reference>
<evidence type="ECO:0000313" key="1">
    <source>
        <dbReference type="EMBL" id="KXG35715.1"/>
    </source>
</evidence>
<evidence type="ECO:0000313" key="2">
    <source>
        <dbReference type="Proteomes" id="UP000000768"/>
    </source>
</evidence>
<accession>A0A1B6QCR7</accession>
<reference evidence="2" key="2">
    <citation type="journal article" date="2018" name="Plant J.">
        <title>The Sorghum bicolor reference genome: improved assembly, gene annotations, a transcriptome atlas, and signatures of genome organization.</title>
        <authorList>
            <person name="McCormick R.F."/>
            <person name="Truong S.K."/>
            <person name="Sreedasyam A."/>
            <person name="Jenkins J."/>
            <person name="Shu S."/>
            <person name="Sims D."/>
            <person name="Kennedy M."/>
            <person name="Amirebrahimi M."/>
            <person name="Weers B.D."/>
            <person name="McKinley B."/>
            <person name="Mattison A."/>
            <person name="Morishige D.T."/>
            <person name="Grimwood J."/>
            <person name="Schmutz J."/>
            <person name="Mullet J.E."/>
        </authorList>
    </citation>
    <scope>NUCLEOTIDE SEQUENCE [LARGE SCALE GENOMIC DNA]</scope>
    <source>
        <strain evidence="2">cv. BTx623</strain>
    </source>
</reference>
<dbReference type="Gramene" id="KXG35715">
    <property type="protein sequence ID" value="KXG35715"/>
    <property type="gene ID" value="SORBI_3002G216300"/>
</dbReference>
<keyword evidence="2" id="KW-1185">Reference proteome</keyword>
<sequence length="84" mass="9200">MHEFGNRRCRSGCSATDSLAPPWIHTSPRYFTLLLSNDEEAHHHTTAVYHCDAGAAKNAAATTGAIRATAILLPGSTRRHRFAR</sequence>
<dbReference type="EMBL" id="CM000761">
    <property type="protein sequence ID" value="KXG35715.1"/>
    <property type="molecule type" value="Genomic_DNA"/>
</dbReference>
<dbReference type="InParanoid" id="A0A1B6QCR7"/>
<proteinExistence type="predicted"/>
<dbReference type="AlphaFoldDB" id="A0A1B6QCR7"/>